<evidence type="ECO:0008006" key="3">
    <source>
        <dbReference type="Google" id="ProtNLM"/>
    </source>
</evidence>
<sequence length="198" mass="22386">MPDADGIERGPAATPKDFVKALEKRELARLQVPKIDFFHFEGERVSKWLELLEQITAEVPEAVKFKYLPRYIWWEIRPEIMKVVAGAGGDWAKFKAEMQRRFKLGYGLLTKTDLEMIQRDESSTVGAFATAFEKMAKKVPGLAEEEQCGTFLGHFKNWETSSLTKKAAPGKKLTWAAIKEGNGRRTGPGRHLPYEAGL</sequence>
<evidence type="ECO:0000313" key="1">
    <source>
        <dbReference type="EMBL" id="GBG79658.1"/>
    </source>
</evidence>
<accession>A0A388LBH7</accession>
<proteinExistence type="predicted"/>
<protein>
    <recommendedName>
        <fullName evidence="3">Retrotransposon gag domain-containing protein</fullName>
    </recommendedName>
</protein>
<dbReference type="AlphaFoldDB" id="A0A388LBH7"/>
<dbReference type="EMBL" id="BFEA01000324">
    <property type="protein sequence ID" value="GBG79658.1"/>
    <property type="molecule type" value="Genomic_DNA"/>
</dbReference>
<dbReference type="Gramene" id="GBG79658">
    <property type="protein sequence ID" value="GBG79658"/>
    <property type="gene ID" value="CBR_g29806"/>
</dbReference>
<name>A0A388LBH7_CHABU</name>
<organism evidence="1 2">
    <name type="scientific">Chara braunii</name>
    <name type="common">Braun's stonewort</name>
    <dbReference type="NCBI Taxonomy" id="69332"/>
    <lineage>
        <taxon>Eukaryota</taxon>
        <taxon>Viridiplantae</taxon>
        <taxon>Streptophyta</taxon>
        <taxon>Charophyceae</taxon>
        <taxon>Charales</taxon>
        <taxon>Characeae</taxon>
        <taxon>Chara</taxon>
    </lineage>
</organism>
<comment type="caution">
    <text evidence="1">The sequence shown here is derived from an EMBL/GenBank/DDBJ whole genome shotgun (WGS) entry which is preliminary data.</text>
</comment>
<dbReference type="Proteomes" id="UP000265515">
    <property type="component" value="Unassembled WGS sequence"/>
</dbReference>
<keyword evidence="2" id="KW-1185">Reference proteome</keyword>
<evidence type="ECO:0000313" key="2">
    <source>
        <dbReference type="Proteomes" id="UP000265515"/>
    </source>
</evidence>
<gene>
    <name evidence="1" type="ORF">CBR_g29806</name>
</gene>
<reference evidence="1 2" key="1">
    <citation type="journal article" date="2018" name="Cell">
        <title>The Chara Genome: Secondary Complexity and Implications for Plant Terrestrialization.</title>
        <authorList>
            <person name="Nishiyama T."/>
            <person name="Sakayama H."/>
            <person name="Vries J.D."/>
            <person name="Buschmann H."/>
            <person name="Saint-Marcoux D."/>
            <person name="Ullrich K.K."/>
            <person name="Haas F.B."/>
            <person name="Vanderstraeten L."/>
            <person name="Becker D."/>
            <person name="Lang D."/>
            <person name="Vosolsobe S."/>
            <person name="Rombauts S."/>
            <person name="Wilhelmsson P.K.I."/>
            <person name="Janitza P."/>
            <person name="Kern R."/>
            <person name="Heyl A."/>
            <person name="Rumpler F."/>
            <person name="Villalobos L.I.A.C."/>
            <person name="Clay J.M."/>
            <person name="Skokan R."/>
            <person name="Toyoda A."/>
            <person name="Suzuki Y."/>
            <person name="Kagoshima H."/>
            <person name="Schijlen E."/>
            <person name="Tajeshwar N."/>
            <person name="Catarino B."/>
            <person name="Hetherington A.J."/>
            <person name="Saltykova A."/>
            <person name="Bonnot C."/>
            <person name="Breuninger H."/>
            <person name="Symeonidi A."/>
            <person name="Radhakrishnan G.V."/>
            <person name="Van Nieuwerburgh F."/>
            <person name="Deforce D."/>
            <person name="Chang C."/>
            <person name="Karol K.G."/>
            <person name="Hedrich R."/>
            <person name="Ulvskov P."/>
            <person name="Glockner G."/>
            <person name="Delwiche C.F."/>
            <person name="Petrasek J."/>
            <person name="Van de Peer Y."/>
            <person name="Friml J."/>
            <person name="Beilby M."/>
            <person name="Dolan L."/>
            <person name="Kohara Y."/>
            <person name="Sugano S."/>
            <person name="Fujiyama A."/>
            <person name="Delaux P.-M."/>
            <person name="Quint M."/>
            <person name="TheiBen G."/>
            <person name="Hagemann M."/>
            <person name="Harholt J."/>
            <person name="Dunand C."/>
            <person name="Zachgo S."/>
            <person name="Langdale J."/>
            <person name="Maumus F."/>
            <person name="Straeten D.V.D."/>
            <person name="Gould S.B."/>
            <person name="Rensing S.A."/>
        </authorList>
    </citation>
    <scope>NUCLEOTIDE SEQUENCE [LARGE SCALE GENOMIC DNA]</scope>
    <source>
        <strain evidence="1 2">S276</strain>
    </source>
</reference>